<dbReference type="InterPro" id="IPR017520">
    <property type="entry name" value="CHP03086"/>
</dbReference>
<proteinExistence type="predicted"/>
<gene>
    <name evidence="1" type="ORF">HALOF300_01451</name>
</gene>
<evidence type="ECO:0008006" key="3">
    <source>
        <dbReference type="Google" id="ProtNLM"/>
    </source>
</evidence>
<reference evidence="1 2" key="1">
    <citation type="submission" date="2019-11" db="EMBL/GenBank/DDBJ databases">
        <authorList>
            <person name="Criscuolo A."/>
        </authorList>
    </citation>
    <scope>NUCLEOTIDE SEQUENCE [LARGE SCALE GENOMIC DNA]</scope>
    <source>
        <strain evidence="1">CIP111667</strain>
    </source>
</reference>
<dbReference type="InterPro" id="IPR034660">
    <property type="entry name" value="DinB/YfiT-like"/>
</dbReference>
<name>A0A7M4DH54_9MICO</name>
<dbReference type="AlphaFoldDB" id="A0A7M4DH54"/>
<dbReference type="NCBIfam" id="TIGR03086">
    <property type="entry name" value="TIGR03086 family metal-binding protein"/>
    <property type="match status" value="1"/>
</dbReference>
<protein>
    <recommendedName>
        <fullName evidence="3">TIGR03086 family protein</fullName>
    </recommendedName>
</protein>
<organism evidence="1 2">
    <name type="scientific">Occultella aeris</name>
    <dbReference type="NCBI Taxonomy" id="2761496"/>
    <lineage>
        <taxon>Bacteria</taxon>
        <taxon>Bacillati</taxon>
        <taxon>Actinomycetota</taxon>
        <taxon>Actinomycetes</taxon>
        <taxon>Micrococcales</taxon>
        <taxon>Ruaniaceae</taxon>
        <taxon>Occultella</taxon>
    </lineage>
</organism>
<dbReference type="EMBL" id="CACRYJ010000018">
    <property type="protein sequence ID" value="VZO36247.1"/>
    <property type="molecule type" value="Genomic_DNA"/>
</dbReference>
<evidence type="ECO:0000313" key="2">
    <source>
        <dbReference type="Proteomes" id="UP000419743"/>
    </source>
</evidence>
<evidence type="ECO:0000313" key="1">
    <source>
        <dbReference type="EMBL" id="VZO36247.1"/>
    </source>
</evidence>
<comment type="caution">
    <text evidence="1">The sequence shown here is derived from an EMBL/GenBank/DDBJ whole genome shotgun (WGS) entry which is preliminary data.</text>
</comment>
<keyword evidence="2" id="KW-1185">Reference proteome</keyword>
<dbReference type="RefSeq" id="WP_156740278.1">
    <property type="nucleotide sequence ID" value="NZ_CACRYJ010000018.1"/>
</dbReference>
<sequence>MIDLTPSTSRVAALIPAVHEEHLDAPTPMGTPVLQLLNHLLGLTVAFRDAAAKIEGPTTSTPPAPILDPLPEDWRERLTDQLGHLALAWQDPAAWDGMTMAGSVRFPAQACGLVALDEVLLHGWDLARATGQEYRPTDAEAEAVLPIVTPDPDPQVAAAEREGMFGPPLSVPTDAQLFDRVLGLAGRDPGWSRPG</sequence>
<dbReference type="Proteomes" id="UP000419743">
    <property type="component" value="Unassembled WGS sequence"/>
</dbReference>
<dbReference type="SUPFAM" id="SSF109854">
    <property type="entry name" value="DinB/YfiT-like putative metalloenzymes"/>
    <property type="match status" value="1"/>
</dbReference>
<accession>A0A7M4DH54</accession>